<evidence type="ECO:0000313" key="5">
    <source>
        <dbReference type="Proteomes" id="UP001168990"/>
    </source>
</evidence>
<comment type="caution">
    <text evidence="4">The sequence shown here is derived from an EMBL/GenBank/DDBJ whole genome shotgun (WGS) entry which is preliminary data.</text>
</comment>
<dbReference type="InterPro" id="IPR041637">
    <property type="entry name" value="Caprin-1_dimer"/>
</dbReference>
<gene>
    <name evidence="4" type="ORF">PV328_000202</name>
</gene>
<proteinExistence type="inferred from homology"/>
<reference evidence="4" key="1">
    <citation type="journal article" date="2023" name="bioRxiv">
        <title>Scaffold-level genome assemblies of two parasitoid biocontrol wasps reveal the parthenogenesis mechanism and an associated novel virus.</title>
        <authorList>
            <person name="Inwood S."/>
            <person name="Skelly J."/>
            <person name="Guhlin J."/>
            <person name="Harrop T."/>
            <person name="Goldson S."/>
            <person name="Dearden P."/>
        </authorList>
    </citation>
    <scope>NUCLEOTIDE SEQUENCE</scope>
    <source>
        <strain evidence="4">Irish</strain>
        <tissue evidence="4">Whole body</tissue>
    </source>
</reference>
<feature type="compositionally biased region" description="Gly residues" evidence="2">
    <location>
        <begin position="453"/>
        <end position="479"/>
    </location>
</feature>
<feature type="compositionally biased region" description="Low complexity" evidence="2">
    <location>
        <begin position="497"/>
        <end position="509"/>
    </location>
</feature>
<dbReference type="PANTHER" id="PTHR22922">
    <property type="entry name" value="GPI-ANCHORED PROTEIN P137"/>
    <property type="match status" value="1"/>
</dbReference>
<evidence type="ECO:0000259" key="3">
    <source>
        <dbReference type="Pfam" id="PF18293"/>
    </source>
</evidence>
<dbReference type="GO" id="GO:0005737">
    <property type="term" value="C:cytoplasm"/>
    <property type="evidence" value="ECO:0007669"/>
    <property type="project" value="TreeGrafter"/>
</dbReference>
<feature type="compositionally biased region" description="Gly residues" evidence="2">
    <location>
        <begin position="534"/>
        <end position="551"/>
    </location>
</feature>
<dbReference type="GO" id="GO:0003723">
    <property type="term" value="F:RNA binding"/>
    <property type="evidence" value="ECO:0007669"/>
    <property type="project" value="TreeGrafter"/>
</dbReference>
<dbReference type="Pfam" id="PF18293">
    <property type="entry name" value="Caprin-1_dimer"/>
    <property type="match status" value="1"/>
</dbReference>
<evidence type="ECO:0000313" key="4">
    <source>
        <dbReference type="EMBL" id="KAK0176023.1"/>
    </source>
</evidence>
<evidence type="ECO:0000256" key="1">
    <source>
        <dbReference type="ARBA" id="ARBA00007950"/>
    </source>
</evidence>
<feature type="compositionally biased region" description="Basic and acidic residues" evidence="2">
    <location>
        <begin position="371"/>
        <end position="381"/>
    </location>
</feature>
<reference evidence="4" key="2">
    <citation type="submission" date="2023-03" db="EMBL/GenBank/DDBJ databases">
        <authorList>
            <person name="Inwood S.N."/>
            <person name="Skelly J.G."/>
            <person name="Guhlin J."/>
            <person name="Harrop T.W.R."/>
            <person name="Goldson S.G."/>
            <person name="Dearden P.K."/>
        </authorList>
    </citation>
    <scope>NUCLEOTIDE SEQUENCE</scope>
    <source>
        <strain evidence="4">Irish</strain>
        <tissue evidence="4">Whole body</tissue>
    </source>
</reference>
<dbReference type="AlphaFoldDB" id="A0AA39FUR0"/>
<accession>A0AA39FUR0</accession>
<name>A0AA39FUR0_9HYME</name>
<dbReference type="InterPro" id="IPR028816">
    <property type="entry name" value="Caprin"/>
</dbReference>
<protein>
    <recommendedName>
        <fullName evidence="3">Caprin-1 dimerization domain-containing protein</fullName>
    </recommendedName>
</protein>
<feature type="compositionally biased region" description="Polar residues" evidence="2">
    <location>
        <begin position="481"/>
        <end position="496"/>
    </location>
</feature>
<feature type="compositionally biased region" description="Gly residues" evidence="2">
    <location>
        <begin position="511"/>
        <end position="525"/>
    </location>
</feature>
<feature type="compositionally biased region" description="Low complexity" evidence="2">
    <location>
        <begin position="417"/>
        <end position="438"/>
    </location>
</feature>
<dbReference type="EMBL" id="JAQQBS010000001">
    <property type="protein sequence ID" value="KAK0176023.1"/>
    <property type="molecule type" value="Genomic_DNA"/>
</dbReference>
<feature type="domain" description="Caprin-1 dimerization" evidence="3">
    <location>
        <begin position="98"/>
        <end position="216"/>
    </location>
</feature>
<feature type="region of interest" description="Disordered" evidence="2">
    <location>
        <begin position="233"/>
        <end position="564"/>
    </location>
</feature>
<dbReference type="Proteomes" id="UP001168990">
    <property type="component" value="Unassembled WGS sequence"/>
</dbReference>
<feature type="compositionally biased region" description="Polar residues" evidence="2">
    <location>
        <begin position="313"/>
        <end position="323"/>
    </location>
</feature>
<feature type="compositionally biased region" description="Low complexity" evidence="2">
    <location>
        <begin position="326"/>
        <end position="364"/>
    </location>
</feature>
<comment type="similarity">
    <text evidence="1">Belongs to the caprin family.</text>
</comment>
<sequence length="564" mass="62050">MPSANPKLEKQASTEATDPIRQAIIVIEHKIRNLEKRKSKLESYREIQKTGKELNHDQKIAVAKYDEVLQTLDITRDLCKQIVSIANDFAKQQKKIARKEALERTQQDISKVREVLLIQDVLMNIGGETIREDFLMGSNGASKLTQDDLKYLDDLYGEVTVKRVSEPGELPFAQQLQKAAEHYVAIVDGKQRDVVGTTYIKLKEIITSVNQCGYFDQIQAQETESTVEIITEAPTETVVTETSAPEPSSDEYNVGDTHIPPPESMIPMPTFPVQESELDSPDVTGQQQQQQQAPPPPPPTIVSHIPPAVNAPIPTQTFTNQNFGGAPVVPVAQQPQQPGQSIQSQAQQPPQQQPQQNFESRPQQDVQPESTEEKNESRQDESGTAAPENDHQNEQVDWCQMTETPVDEWVSNDTHHQQSGGHQDQQTQQQAWGEQRSGYRGRGGRRGNSNGYNGRGRGGGGGGGSGGYQQNGRASGGQGSYYRNNDSNYQNGYQSRNYNNDGNSNYNGNFKRGGGRGGPRGGGGERTNMDRGGNSRGGGQFRGQRGGGGNRGTYVPRGKPQTQQ</sequence>
<keyword evidence="5" id="KW-1185">Reference proteome</keyword>
<organism evidence="4 5">
    <name type="scientific">Microctonus aethiopoides</name>
    <dbReference type="NCBI Taxonomy" id="144406"/>
    <lineage>
        <taxon>Eukaryota</taxon>
        <taxon>Metazoa</taxon>
        <taxon>Ecdysozoa</taxon>
        <taxon>Arthropoda</taxon>
        <taxon>Hexapoda</taxon>
        <taxon>Insecta</taxon>
        <taxon>Pterygota</taxon>
        <taxon>Neoptera</taxon>
        <taxon>Endopterygota</taxon>
        <taxon>Hymenoptera</taxon>
        <taxon>Apocrita</taxon>
        <taxon>Ichneumonoidea</taxon>
        <taxon>Braconidae</taxon>
        <taxon>Euphorinae</taxon>
        <taxon>Microctonus</taxon>
    </lineage>
</organism>
<feature type="compositionally biased region" description="Low complexity" evidence="2">
    <location>
        <begin position="233"/>
        <end position="247"/>
    </location>
</feature>
<dbReference type="PANTHER" id="PTHR22922:SF19">
    <property type="entry name" value="CAPRIN HOMOLOG"/>
    <property type="match status" value="1"/>
</dbReference>
<evidence type="ECO:0000256" key="2">
    <source>
        <dbReference type="SAM" id="MobiDB-lite"/>
    </source>
</evidence>